<evidence type="ECO:0000313" key="1">
    <source>
        <dbReference type="EMBL" id="PJJ26678.1"/>
    </source>
</evidence>
<dbReference type="EMBL" id="PGET01000001">
    <property type="protein sequence ID" value="PJJ26678.1"/>
    <property type="molecule type" value="Genomic_DNA"/>
</dbReference>
<gene>
    <name evidence="1" type="ORF">H171_0118</name>
</gene>
<accession>A0A2M8YZR3</accession>
<dbReference type="Proteomes" id="UP000231092">
    <property type="component" value="Unassembled WGS sequence"/>
</dbReference>
<proteinExistence type="predicted"/>
<comment type="caution">
    <text evidence="1">The sequence shown here is derived from an EMBL/GenBank/DDBJ whole genome shotgun (WGS) entry which is preliminary data.</text>
</comment>
<sequence length="165" mass="18928">MITKQKYESLQALQMYSLEHRFKIYGNLGKKNNRFESISLPEKDYIFGLAYYNHGIDSQGLLLDNASKLIVGFDHYILGLDCEAKAELIQKESIAPFYEFIETENRILAICELDIFAFDLECRLIWSSGFRDIVDNYEVIDGKIVSITCSNGDKNKFELSDGKAL</sequence>
<name>A0A2M8YZR3_9FIRM</name>
<dbReference type="OrthoDB" id="2055275at2"/>
<dbReference type="RefSeq" id="WP_100303412.1">
    <property type="nucleotide sequence ID" value="NZ_PGET01000001.1"/>
</dbReference>
<protein>
    <submittedName>
        <fullName evidence="1">Uncharacterized protein</fullName>
    </submittedName>
</protein>
<reference evidence="1 2" key="1">
    <citation type="submission" date="2017-11" db="EMBL/GenBank/DDBJ databases">
        <title>Understudied soil microbes with underappreciated capabilities: Untangling the Clostridium saccharolyticum group.</title>
        <authorList>
            <person name="Leschine S."/>
        </authorList>
    </citation>
    <scope>NUCLEOTIDE SEQUENCE [LARGE SCALE GENOMIC DNA]</scope>
    <source>
        <strain evidence="1 2">18A</strain>
    </source>
</reference>
<organism evidence="1 2">
    <name type="scientific">[Clostridium] celerecrescens 18A</name>
    <dbReference type="NCBI Taxonomy" id="1286362"/>
    <lineage>
        <taxon>Bacteria</taxon>
        <taxon>Bacillati</taxon>
        <taxon>Bacillota</taxon>
        <taxon>Clostridia</taxon>
        <taxon>Lachnospirales</taxon>
        <taxon>Lachnospiraceae</taxon>
        <taxon>Lacrimispora</taxon>
    </lineage>
</organism>
<evidence type="ECO:0000313" key="2">
    <source>
        <dbReference type="Proteomes" id="UP000231092"/>
    </source>
</evidence>
<dbReference type="AlphaFoldDB" id="A0A2M8YZR3"/>